<dbReference type="SMART" id="SM00044">
    <property type="entry name" value="CYCc"/>
    <property type="match status" value="1"/>
</dbReference>
<feature type="domain" description="Guanylate cyclase" evidence="2">
    <location>
        <begin position="681"/>
        <end position="813"/>
    </location>
</feature>
<dbReference type="Gene3D" id="3.30.70.1230">
    <property type="entry name" value="Nucleotide cyclase"/>
    <property type="match status" value="1"/>
</dbReference>
<dbReference type="InterPro" id="IPR007890">
    <property type="entry name" value="CHASE2"/>
</dbReference>
<keyword evidence="1" id="KW-0812">Transmembrane</keyword>
<proteinExistence type="predicted"/>
<evidence type="ECO:0000256" key="1">
    <source>
        <dbReference type="SAM" id="Phobius"/>
    </source>
</evidence>
<feature type="transmembrane region" description="Helical" evidence="1">
    <location>
        <begin position="616"/>
        <end position="633"/>
    </location>
</feature>
<evidence type="ECO:0000313" key="4">
    <source>
        <dbReference type="Proteomes" id="UP000252355"/>
    </source>
</evidence>
<dbReference type="Proteomes" id="UP000252355">
    <property type="component" value="Unassembled WGS sequence"/>
</dbReference>
<dbReference type="PROSITE" id="PS50125">
    <property type="entry name" value="GUANYLATE_CYCLASE_2"/>
    <property type="match status" value="1"/>
</dbReference>
<reference evidence="3 4" key="1">
    <citation type="submission" date="2018-05" db="EMBL/GenBank/DDBJ databases">
        <title>A metagenomic window into the 2 km-deep terrestrial subsurface aquifer revealed taxonomically and functionally diverse microbial community comprising novel uncultured bacterial lineages.</title>
        <authorList>
            <person name="Kadnikov V.V."/>
            <person name="Mardanov A.V."/>
            <person name="Beletsky A.V."/>
            <person name="Banks D."/>
            <person name="Pimenov N.V."/>
            <person name="Frank Y.A."/>
            <person name="Karnachuk O.V."/>
            <person name="Ravin N.V."/>
        </authorList>
    </citation>
    <scope>NUCLEOTIDE SEQUENCE [LARGE SCALE GENOMIC DNA]</scope>
    <source>
        <strain evidence="3">BY5</strain>
    </source>
</reference>
<accession>A0A367ZL23</accession>
<organism evidence="3 4">
    <name type="scientific">Candidatus Ozemobacter sibiricus</name>
    <dbReference type="NCBI Taxonomy" id="2268124"/>
    <lineage>
        <taxon>Bacteria</taxon>
        <taxon>Candidatus Ozemobacteria</taxon>
        <taxon>Candidatus Ozemobacterales</taxon>
        <taxon>Candidatus Ozemobacteraceae</taxon>
        <taxon>Candidatus Ozemobacter</taxon>
    </lineage>
</organism>
<dbReference type="GO" id="GO:0035556">
    <property type="term" value="P:intracellular signal transduction"/>
    <property type="evidence" value="ECO:0007669"/>
    <property type="project" value="InterPro"/>
</dbReference>
<dbReference type="InterPro" id="IPR001054">
    <property type="entry name" value="A/G_cyclase"/>
</dbReference>
<feature type="transmembrane region" description="Helical" evidence="1">
    <location>
        <begin position="568"/>
        <end position="584"/>
    </location>
</feature>
<dbReference type="SUPFAM" id="SSF55073">
    <property type="entry name" value="Nucleotide cyclase"/>
    <property type="match status" value="1"/>
</dbReference>
<dbReference type="PANTHER" id="PTHR43081:SF1">
    <property type="entry name" value="ADENYLATE CYCLASE, TERMINAL-DIFFERENTIATION SPECIFIC"/>
    <property type="match status" value="1"/>
</dbReference>
<evidence type="ECO:0000259" key="2">
    <source>
        <dbReference type="PROSITE" id="PS50125"/>
    </source>
</evidence>
<dbReference type="Pfam" id="PF00211">
    <property type="entry name" value="Guanylate_cyc"/>
    <property type="match status" value="1"/>
</dbReference>
<comment type="caution">
    <text evidence="3">The sequence shown here is derived from an EMBL/GenBank/DDBJ whole genome shotgun (WGS) entry which is preliminary data.</text>
</comment>
<gene>
    <name evidence="3" type="ORF">OZSIB_1149</name>
</gene>
<protein>
    <submittedName>
        <fullName evidence="3">Adenylate cyclase</fullName>
    </submittedName>
</protein>
<dbReference type="PANTHER" id="PTHR43081">
    <property type="entry name" value="ADENYLATE CYCLASE, TERMINAL-DIFFERENTIATION SPECIFIC-RELATED"/>
    <property type="match status" value="1"/>
</dbReference>
<feature type="transmembrane region" description="Helical" evidence="1">
    <location>
        <begin position="31"/>
        <end position="51"/>
    </location>
</feature>
<dbReference type="AlphaFoldDB" id="A0A367ZL23"/>
<dbReference type="SMART" id="SM01080">
    <property type="entry name" value="CHASE2"/>
    <property type="match status" value="1"/>
</dbReference>
<evidence type="ECO:0000313" key="3">
    <source>
        <dbReference type="EMBL" id="RCK78796.1"/>
    </source>
</evidence>
<dbReference type="GO" id="GO:0004016">
    <property type="term" value="F:adenylate cyclase activity"/>
    <property type="evidence" value="ECO:0007669"/>
    <property type="project" value="UniProtKB-ARBA"/>
</dbReference>
<name>A0A367ZL23_9BACT</name>
<sequence length="937" mass="104232">MGLSRLTARIKSAILPGLAEGKTGLRSRDGLYFAAIVAVVVVLLYAFKLFVSLDETINALIMQYCYLASGGHPPSPHLLMVKKDERTSRLIGRNPERQDFASIFRFLGRSRTKEFPSKGSDRRITFFDFRLGWVEYSARGPVGSTFQEWDWHLRTGGAKREKSKEEGAPAWFPFQFREDLIMPRTGGFWQAMDGPAAVVTDRAWRAYVEGRLDEDPEAGRRYGVAWQDFLLDLAMASLELEIRSFPKGAPIPLQISLVAVRKARSTYVIPPAKVIAFDFVLDGEKKLLDDAQLVEAIRTSSAPIILGASVRKEEVSFQTDEGGREGSGVRMVASQVVELRTSLPAEKFVTGPVRIGFINVGVGGKGFVSQIPVFVALPDGTLGPAMSLVTAAIALDRTHGLTGSASYEVAMNEELRRIAPLVRSGEYKGGFTMRDIFIPTNEQGFMNVNFFGSTRAPPRAPFLPGADFYQCFDEAALASIALEVPSSREALAPEKAHFKTAAYGQNYGNKICMVGPFELSDFDYFPTPFTMNSPWWKQDPMMMGVEIHANAVHTILTRAFIRHPNQRLVLLILVLATLVLGVVLDLITPVLGAFVTVGMLGAMTWGAVLSFKGGQYFSLSPFVVAFPLTWGLTNLSHYIKQREKARGTKEMFGRFVSPDVVDYLISNPGEVKPGGQKVELTIFFSDLAGFTTISESLSPEGLVVMMNEYLGTMTELLFKHGGTLDKYIGDAVMAYWNFPKKQDDHAVRALLYTLEMHEKLKELQADWARRGLPKAYARAGINTAHVVVGCIGSKTQMNFTCLGDGVNLASRLEGANKEYGTLYMCSDATYQKAKHRVRGRFLDFLAVKGKKEPVKVHEIVCEVGHEPPWFLEIGPKYEEAIQLHLERKWDDAIALFEEILARYPEDGPSKTYLKRCHEYKEAPPPDNWDGSYHLTHK</sequence>
<dbReference type="GO" id="GO:0006171">
    <property type="term" value="P:cAMP biosynthetic process"/>
    <property type="evidence" value="ECO:0007669"/>
    <property type="project" value="TreeGrafter"/>
</dbReference>
<dbReference type="Pfam" id="PF05226">
    <property type="entry name" value="CHASE2"/>
    <property type="match status" value="1"/>
</dbReference>
<dbReference type="InterPro" id="IPR029787">
    <property type="entry name" value="Nucleotide_cyclase"/>
</dbReference>
<dbReference type="CDD" id="cd07302">
    <property type="entry name" value="CHD"/>
    <property type="match status" value="1"/>
</dbReference>
<dbReference type="EMBL" id="QOQW01000019">
    <property type="protein sequence ID" value="RCK78796.1"/>
    <property type="molecule type" value="Genomic_DNA"/>
</dbReference>
<keyword evidence="1" id="KW-1133">Transmembrane helix</keyword>
<dbReference type="InterPro" id="IPR050697">
    <property type="entry name" value="Adenylyl/Guanylyl_Cyclase_3/4"/>
</dbReference>
<keyword evidence="1" id="KW-0472">Membrane</keyword>